<dbReference type="Proteomes" id="UP000001593">
    <property type="component" value="Unassembled WGS sequence"/>
</dbReference>
<dbReference type="InParanoid" id="A7SZ54"/>
<dbReference type="AlphaFoldDB" id="A7SZ54"/>
<dbReference type="OrthoDB" id="5945655at2759"/>
<evidence type="ECO:0000256" key="7">
    <source>
        <dbReference type="ARBA" id="ARBA00023157"/>
    </source>
</evidence>
<dbReference type="InterPro" id="IPR043158">
    <property type="entry name" value="Wnt_C"/>
</dbReference>
<evidence type="ECO:0000256" key="8">
    <source>
        <dbReference type="ARBA" id="ARBA00023180"/>
    </source>
</evidence>
<sequence length="354" mass="39473">MIALKIVILTQLVMASLVYSSQWLSLALTGSNPNRFLSKKNCDEIGQLLNHRQVQVCKRNIQVMDSVKDGASVALFECQHQFRYRPWNCTTVQFSRSPVFGNSINGGTREAAFVHAISSAGVAYAVTQACSSGRLGQKCGCDRKTRGQADGFNWAGCSDDIDFGMTFATRFVDARERGSGIGSPARVLMNLHNNRGGRLAVKKFMDLQCKCHGVSGSCNIKTCWRALPNFRIVGDYIKEKFDGATEVEYKLIGGKHVLVPKNRKYKPHTQMDLVYLVQSPDFCEPNPKTGSLGTQGRICNRTSQAIDGCDLMCCGRGYVSRTEVRQEQCACKFFWCCHVRCQTCMRRVEVSYCK</sequence>
<evidence type="ECO:0000256" key="9">
    <source>
        <dbReference type="ARBA" id="ARBA00023288"/>
    </source>
</evidence>
<dbReference type="PhylomeDB" id="A7SZ54"/>
<keyword evidence="13" id="KW-1185">Reference proteome</keyword>
<evidence type="ECO:0000313" key="12">
    <source>
        <dbReference type="EMBL" id="EDO31000.1"/>
    </source>
</evidence>
<evidence type="ECO:0000256" key="3">
    <source>
        <dbReference type="ARBA" id="ARBA00022473"/>
    </source>
</evidence>
<dbReference type="SMART" id="SM00097">
    <property type="entry name" value="WNT1"/>
    <property type="match status" value="1"/>
</dbReference>
<dbReference type="eggNOG" id="KOG3913">
    <property type="taxonomic scope" value="Eukaryota"/>
</dbReference>
<dbReference type="GO" id="GO:0045165">
    <property type="term" value="P:cell fate commitment"/>
    <property type="evidence" value="ECO:0000318"/>
    <property type="project" value="GO_Central"/>
</dbReference>
<dbReference type="PANTHER" id="PTHR12027">
    <property type="entry name" value="WNT RELATED"/>
    <property type="match status" value="1"/>
</dbReference>
<dbReference type="CDD" id="cd19336">
    <property type="entry name" value="Wnt_Wnt4"/>
    <property type="match status" value="1"/>
</dbReference>
<dbReference type="InterPro" id="IPR005817">
    <property type="entry name" value="Wnt"/>
</dbReference>
<evidence type="ECO:0000256" key="1">
    <source>
        <dbReference type="ARBA" id="ARBA00004498"/>
    </source>
</evidence>
<dbReference type="GO" id="GO:0005615">
    <property type="term" value="C:extracellular space"/>
    <property type="evidence" value="ECO:0000318"/>
    <property type="project" value="GO_Central"/>
</dbReference>
<keyword evidence="5" id="KW-0272">Extracellular matrix</keyword>
<protein>
    <recommendedName>
        <fullName evidence="10">Protein Wnt</fullName>
    </recommendedName>
</protein>
<comment type="function">
    <text evidence="10">Ligand for members of the frizzled family of seven transmembrane receptors.</text>
</comment>
<dbReference type="GO" id="GO:0005109">
    <property type="term" value="F:frizzled binding"/>
    <property type="evidence" value="ECO:0000318"/>
    <property type="project" value="GO_Central"/>
</dbReference>
<proteinExistence type="inferred from homology"/>
<evidence type="ECO:0000256" key="6">
    <source>
        <dbReference type="ARBA" id="ARBA00022687"/>
    </source>
</evidence>
<keyword evidence="4" id="KW-0964">Secreted</keyword>
<dbReference type="PROSITE" id="PS00246">
    <property type="entry name" value="WNT1"/>
    <property type="match status" value="1"/>
</dbReference>
<dbReference type="PANTHER" id="PTHR12027:SF101">
    <property type="entry name" value="PROTEIN WNT-4"/>
    <property type="match status" value="1"/>
</dbReference>
<dbReference type="FunCoup" id="A7SZ54">
    <property type="interactions" value="29"/>
</dbReference>
<dbReference type="GO" id="GO:0005125">
    <property type="term" value="F:cytokine activity"/>
    <property type="evidence" value="ECO:0000318"/>
    <property type="project" value="GO_Central"/>
</dbReference>
<gene>
    <name evidence="12" type="ORF">NEMVEDRAFT_v1g194914</name>
</gene>
<feature type="chain" id="PRO_5012858768" description="Protein Wnt" evidence="11">
    <location>
        <begin position="16"/>
        <end position="354"/>
    </location>
</feature>
<dbReference type="Gene3D" id="3.30.2460.20">
    <property type="match status" value="1"/>
</dbReference>
<keyword evidence="8" id="KW-0325">Glycoprotein</keyword>
<evidence type="ECO:0000256" key="2">
    <source>
        <dbReference type="ARBA" id="ARBA00005683"/>
    </source>
</evidence>
<dbReference type="FunFam" id="3.30.2460.20:FF:000001">
    <property type="entry name" value="Wnt homolog"/>
    <property type="match status" value="1"/>
</dbReference>
<evidence type="ECO:0000256" key="11">
    <source>
        <dbReference type="SAM" id="SignalP"/>
    </source>
</evidence>
<comment type="subcellular location">
    <subcellularLocation>
        <location evidence="1 10">Secreted</location>
        <location evidence="1 10">Extracellular space</location>
        <location evidence="1 10">Extracellular matrix</location>
    </subcellularLocation>
</comment>
<evidence type="ECO:0000313" key="13">
    <source>
        <dbReference type="Proteomes" id="UP000001593"/>
    </source>
</evidence>
<dbReference type="PRINTS" id="PR01349">
    <property type="entry name" value="WNTPROTEIN"/>
</dbReference>
<dbReference type="HOGENOM" id="CLU_033039_1_0_1"/>
<feature type="signal peptide" evidence="11">
    <location>
        <begin position="1"/>
        <end position="15"/>
    </location>
</feature>
<comment type="similarity">
    <text evidence="2 10">Belongs to the Wnt family.</text>
</comment>
<reference evidence="12 13" key="1">
    <citation type="journal article" date="2007" name="Science">
        <title>Sea anemone genome reveals ancestral eumetazoan gene repertoire and genomic organization.</title>
        <authorList>
            <person name="Putnam N.H."/>
            <person name="Srivastava M."/>
            <person name="Hellsten U."/>
            <person name="Dirks B."/>
            <person name="Chapman J."/>
            <person name="Salamov A."/>
            <person name="Terry A."/>
            <person name="Shapiro H."/>
            <person name="Lindquist E."/>
            <person name="Kapitonov V.V."/>
            <person name="Jurka J."/>
            <person name="Genikhovich G."/>
            <person name="Grigoriev I.V."/>
            <person name="Lucas S.M."/>
            <person name="Steele R.E."/>
            <person name="Finnerty J.R."/>
            <person name="Technau U."/>
            <person name="Martindale M.Q."/>
            <person name="Rokhsar D.S."/>
        </authorList>
    </citation>
    <scope>NUCLEOTIDE SEQUENCE [LARGE SCALE GENOMIC DNA]</scope>
    <source>
        <strain evidence="13">CH2 X CH6</strain>
    </source>
</reference>
<dbReference type="EMBL" id="DS469950">
    <property type="protein sequence ID" value="EDO31000.1"/>
    <property type="molecule type" value="Genomic_DNA"/>
</dbReference>
<keyword evidence="9" id="KW-0449">Lipoprotein</keyword>
<dbReference type="STRING" id="45351.A7SZ54"/>
<dbReference type="GO" id="GO:0060070">
    <property type="term" value="P:canonical Wnt signaling pathway"/>
    <property type="evidence" value="ECO:0000318"/>
    <property type="project" value="GO_Central"/>
</dbReference>
<dbReference type="KEGG" id="nve:5501843"/>
<keyword evidence="3 10" id="KW-0217">Developmental protein</keyword>
<dbReference type="OMA" id="NFEWSGC"/>
<keyword evidence="11" id="KW-0732">Signal</keyword>
<dbReference type="InterPro" id="IPR018161">
    <property type="entry name" value="Wnt_CS"/>
</dbReference>
<keyword evidence="7" id="KW-1015">Disulfide bond</keyword>
<name>A7SZ54_NEMVE</name>
<organism evidence="12 13">
    <name type="scientific">Nematostella vectensis</name>
    <name type="common">Starlet sea anemone</name>
    <dbReference type="NCBI Taxonomy" id="45351"/>
    <lineage>
        <taxon>Eukaryota</taxon>
        <taxon>Metazoa</taxon>
        <taxon>Cnidaria</taxon>
        <taxon>Anthozoa</taxon>
        <taxon>Hexacorallia</taxon>
        <taxon>Actiniaria</taxon>
        <taxon>Edwardsiidae</taxon>
        <taxon>Nematostella</taxon>
    </lineage>
</organism>
<keyword evidence="6 10" id="KW-0879">Wnt signaling pathway</keyword>
<dbReference type="GO" id="GO:0030182">
    <property type="term" value="P:neuron differentiation"/>
    <property type="evidence" value="ECO:0000318"/>
    <property type="project" value="GO_Central"/>
</dbReference>
<accession>A7SZ54</accession>
<dbReference type="Pfam" id="PF00110">
    <property type="entry name" value="wnt"/>
    <property type="match status" value="1"/>
</dbReference>
<evidence type="ECO:0000256" key="10">
    <source>
        <dbReference type="RuleBase" id="RU003500"/>
    </source>
</evidence>
<evidence type="ECO:0000256" key="5">
    <source>
        <dbReference type="ARBA" id="ARBA00022530"/>
    </source>
</evidence>
<evidence type="ECO:0000256" key="4">
    <source>
        <dbReference type="ARBA" id="ARBA00022525"/>
    </source>
</evidence>